<evidence type="ECO:0000256" key="3">
    <source>
        <dbReference type="ARBA" id="ARBA00022723"/>
    </source>
</evidence>
<evidence type="ECO:0000256" key="5">
    <source>
        <dbReference type="ARBA" id="ARBA00022833"/>
    </source>
</evidence>
<dbReference type="SUPFAM" id="SSF63411">
    <property type="entry name" value="LuxS/MPP-like metallohydrolase"/>
    <property type="match status" value="4"/>
</dbReference>
<reference evidence="8 9" key="1">
    <citation type="journal article" date="2011" name="J. Bacteriol.">
        <title>Complete genome sequence and updated annotation of Desulfovibrio alaskensis G20.</title>
        <authorList>
            <person name="Hauser L.J."/>
            <person name="Land M.L."/>
            <person name="Brown S.D."/>
            <person name="Larimer F."/>
            <person name="Keller K.L."/>
            <person name="Rapp-Giles B.J."/>
            <person name="Price M.N."/>
            <person name="Lin M."/>
            <person name="Bruce D.C."/>
            <person name="Detter J.C."/>
            <person name="Tapia R."/>
            <person name="Han C.S."/>
            <person name="Goodwin L.A."/>
            <person name="Cheng J.F."/>
            <person name="Pitluck S."/>
            <person name="Copeland A."/>
            <person name="Lucas S."/>
            <person name="Nolan M."/>
            <person name="Lapidus A.L."/>
            <person name="Palumbo A.V."/>
            <person name="Wall J.D."/>
        </authorList>
    </citation>
    <scope>NUCLEOTIDE SEQUENCE [LARGE SCALE GENOMIC DNA]</scope>
    <source>
        <strain evidence="9">ATCC BAA 1058 / DSM 17464 / G20</strain>
    </source>
</reference>
<name>Q30XX3_OLEA2</name>
<dbReference type="InterPro" id="IPR007863">
    <property type="entry name" value="Peptidase_M16_C"/>
</dbReference>
<dbReference type="Gene3D" id="3.30.830.10">
    <property type="entry name" value="Metalloenzyme, LuxS/M16 peptidase-like"/>
    <property type="match status" value="4"/>
</dbReference>
<dbReference type="Pfam" id="PF22516">
    <property type="entry name" value="PreP_C"/>
    <property type="match status" value="1"/>
</dbReference>
<dbReference type="InterPro" id="IPR013578">
    <property type="entry name" value="Peptidase_M16C_assoc"/>
</dbReference>
<evidence type="ECO:0000256" key="2">
    <source>
        <dbReference type="ARBA" id="ARBA00022670"/>
    </source>
</evidence>
<dbReference type="InterPro" id="IPR011249">
    <property type="entry name" value="Metalloenz_LuxS/M16"/>
</dbReference>
<dbReference type="Pfam" id="PF05193">
    <property type="entry name" value="Peptidase_M16_C"/>
    <property type="match status" value="1"/>
</dbReference>
<accession>Q30XX3</accession>
<keyword evidence="6 8" id="KW-0482">Metalloprotease</keyword>
<dbReference type="FunFam" id="3.30.830.10:FF:000009">
    <property type="entry name" value="Presequence protease, mitochondrial"/>
    <property type="match status" value="1"/>
</dbReference>
<dbReference type="EMBL" id="CP000112">
    <property type="protein sequence ID" value="ABB39473.2"/>
    <property type="molecule type" value="Genomic_DNA"/>
</dbReference>
<evidence type="ECO:0000313" key="8">
    <source>
        <dbReference type="EMBL" id="ABB39473.2"/>
    </source>
</evidence>
<keyword evidence="4" id="KW-0378">Hydrolase</keyword>
<feature type="domain" description="Peptidase M16C associated" evidence="7">
    <location>
        <begin position="455"/>
        <end position="704"/>
    </location>
</feature>
<organism evidence="8 9">
    <name type="scientific">Oleidesulfovibrio alaskensis (strain ATCC BAA-1058 / DSM 17464 / G20)</name>
    <name type="common">Desulfovibrio alaskensis</name>
    <dbReference type="NCBI Taxonomy" id="207559"/>
    <lineage>
        <taxon>Bacteria</taxon>
        <taxon>Pseudomonadati</taxon>
        <taxon>Thermodesulfobacteriota</taxon>
        <taxon>Desulfovibrionia</taxon>
        <taxon>Desulfovibrionales</taxon>
        <taxon>Desulfovibrionaceae</taxon>
        <taxon>Oleidesulfovibrio</taxon>
    </lineage>
</organism>
<evidence type="ECO:0000256" key="6">
    <source>
        <dbReference type="ARBA" id="ARBA00023049"/>
    </source>
</evidence>
<dbReference type="GO" id="GO:0046872">
    <property type="term" value="F:metal ion binding"/>
    <property type="evidence" value="ECO:0007669"/>
    <property type="project" value="UniProtKB-KW"/>
</dbReference>
<dbReference type="GO" id="GO:0004222">
    <property type="term" value="F:metalloendopeptidase activity"/>
    <property type="evidence" value="ECO:0007669"/>
    <property type="project" value="TreeGrafter"/>
</dbReference>
<proteinExistence type="predicted"/>
<evidence type="ECO:0000256" key="1">
    <source>
        <dbReference type="ARBA" id="ARBA00001947"/>
    </source>
</evidence>
<dbReference type="SMART" id="SM01264">
    <property type="entry name" value="M16C_associated"/>
    <property type="match status" value="1"/>
</dbReference>
<dbReference type="GO" id="GO:0016485">
    <property type="term" value="P:protein processing"/>
    <property type="evidence" value="ECO:0007669"/>
    <property type="project" value="TreeGrafter"/>
</dbReference>
<sequence>MHKHGFTLVEEREIKELSSRARLWRHDATGAALLSMSNDDENKVFGVSFRTPPHDSTGVAHILEHSVLCGSEKYPVKEPFVELLKGSLQTFLNAFTYPDKTCYPVASTNLADFYNLVDVYLDAAFFPRITPEIFQQEGWHYETAQDGTLTYKGVVFNEMKGVYSSPESILAERSQQALFPDITYGLDSGGNPEHIPDLTYEAFKAFHETYYHPANARFYFWGDDPEDRRLAVLSQLLDRFGPLDVQSEVPLQQTFDTPKRLEVPYAAGADSDRRGMMTVNWLLPETSDAETNFALQMLDHILVGLPASPLRKALIESGLGEDLAGGGLENELRQLYFSTGLKGIDPADEEQISSLIFSVLRGLAEDGVPAASIEAAMNTVEFDLRENNTGRFPVGLAVMTRALTTWLYDGDPFSQLAFEKPVNAIRARVAVGEPVFENLIRRWLLDNTHRATVVLVPAENSDKARAEREKSRLAAVRASLDEQGLEAVRANAEKLRRMQEEPDTPEALSTIPRLGLHDLAAVNTPIPAQESPLDGMRLITHDIDAKGILYVDAGFSLNRIPAGLVPLVPLLGRAMVEMGTSRYDFVEMGMRIACKTGGIDADSVVLTRVDDRTPDARLFVQGKATQANAAALFELMRDVLLDAQLDQKERFRSILLEEKARMEHRLVPAGHMVVMSRLRSHFGKSGWLGEQMDGLAALEYLRELVRRVDEDWNGVLADLTAVRQALVGRAGAVLNMTGSGSTLAAAMPHASSFAASLPEGQDVPPAWFADIRPVHEALCVPSQVNYVGKAADLYSLGYRYHGSANVIFKHLRMAWLWDKVRVQGGAYGAFCAFDRASGVLAQVSYRDPNLEATLDVYDRSAEYLRSLSLTKDELVTSVVGAIGELDAHMLPHDRGMASLARTLTGDTEERRQQMRDEILSTTPEDFVRFADVLAEAARTGTVCVLGGAGVEEAAERNGWAVKSIM</sequence>
<comment type="cofactor">
    <cofactor evidence="1">
        <name>Zn(2+)</name>
        <dbReference type="ChEBI" id="CHEBI:29105"/>
    </cofactor>
</comment>
<dbReference type="PANTHER" id="PTHR43016:SF13">
    <property type="entry name" value="PRESEQUENCE PROTEASE, MITOCHONDRIAL"/>
    <property type="match status" value="1"/>
</dbReference>
<evidence type="ECO:0000313" key="9">
    <source>
        <dbReference type="Proteomes" id="UP000002710"/>
    </source>
</evidence>
<keyword evidence="9" id="KW-1185">Reference proteome</keyword>
<gene>
    <name evidence="8" type="ordered locus">Dde_2677</name>
</gene>
<dbReference type="MEROPS" id="M16.012"/>
<dbReference type="PANTHER" id="PTHR43016">
    <property type="entry name" value="PRESEQUENCE PROTEASE"/>
    <property type="match status" value="1"/>
</dbReference>
<dbReference type="RefSeq" id="WP_011368505.1">
    <property type="nucleotide sequence ID" value="NC_007519.1"/>
</dbReference>
<dbReference type="Proteomes" id="UP000002710">
    <property type="component" value="Chromosome"/>
</dbReference>
<dbReference type="InterPro" id="IPR011765">
    <property type="entry name" value="Pept_M16_N"/>
</dbReference>
<keyword evidence="5" id="KW-0862">Zinc</keyword>
<dbReference type="FunFam" id="3.30.830.10:FF:000034">
    <property type="entry name" value="presequence protease 1, chloroplastic/mitochondrial"/>
    <property type="match status" value="1"/>
</dbReference>
<dbReference type="AlphaFoldDB" id="Q30XX3"/>
<protein>
    <submittedName>
        <fullName evidence="8">Metalloprotease, iron regulated</fullName>
    </submittedName>
</protein>
<keyword evidence="3" id="KW-0479">Metal-binding</keyword>
<dbReference type="STRING" id="207559.Dde_2677"/>
<dbReference type="eggNOG" id="COG1026">
    <property type="taxonomic scope" value="Bacteria"/>
</dbReference>
<keyword evidence="2 8" id="KW-0645">Protease</keyword>
<dbReference type="InterPro" id="IPR055130">
    <property type="entry name" value="PreP_C"/>
</dbReference>
<dbReference type="HOGENOM" id="CLU_009165_1_0_7"/>
<dbReference type="Pfam" id="PF08367">
    <property type="entry name" value="M16C_assoc"/>
    <property type="match status" value="1"/>
</dbReference>
<dbReference type="KEGG" id="dde:Dde_2677"/>
<evidence type="ECO:0000259" key="7">
    <source>
        <dbReference type="SMART" id="SM01264"/>
    </source>
</evidence>
<dbReference type="Pfam" id="PF00675">
    <property type="entry name" value="Peptidase_M16"/>
    <property type="match status" value="1"/>
</dbReference>
<evidence type="ECO:0000256" key="4">
    <source>
        <dbReference type="ARBA" id="ARBA00022801"/>
    </source>
</evidence>